<dbReference type="SUPFAM" id="SSF50249">
    <property type="entry name" value="Nucleic acid-binding proteins"/>
    <property type="match status" value="1"/>
</dbReference>
<dbReference type="GO" id="GO:0022627">
    <property type="term" value="C:cytosolic small ribosomal subunit"/>
    <property type="evidence" value="ECO:0007669"/>
    <property type="project" value="UniProtKB-UniRule"/>
</dbReference>
<organism evidence="8 9">
    <name type="scientific">Entotheonella factor</name>
    <dbReference type="NCBI Taxonomy" id="1429438"/>
    <lineage>
        <taxon>Bacteria</taxon>
        <taxon>Pseudomonadati</taxon>
        <taxon>Nitrospinota/Tectimicrobiota group</taxon>
        <taxon>Candidatus Tectimicrobiota</taxon>
        <taxon>Candidatus Entotheonellia</taxon>
        <taxon>Candidatus Entotheonellales</taxon>
        <taxon>Candidatus Entotheonellaceae</taxon>
        <taxon>Candidatus Entotheonella</taxon>
    </lineage>
</organism>
<comment type="subunit">
    <text evidence="6">Part of the 30S ribosomal subunit.</text>
</comment>
<keyword evidence="5 6" id="KW-0687">Ribonucleoprotein</keyword>
<dbReference type="GO" id="GO:0019843">
    <property type="term" value="F:rRNA binding"/>
    <property type="evidence" value="ECO:0007669"/>
    <property type="project" value="UniProtKB-UniRule"/>
</dbReference>
<evidence type="ECO:0000256" key="5">
    <source>
        <dbReference type="ARBA" id="ARBA00023274"/>
    </source>
</evidence>
<keyword evidence="9" id="KW-1185">Reference proteome</keyword>
<comment type="similarity">
    <text evidence="1 6 7">Belongs to the universal ribosomal protein uS17 family.</text>
</comment>
<comment type="function">
    <text evidence="6">One of the primary rRNA binding proteins, it binds specifically to the 5'-end of 16S ribosomal RNA.</text>
</comment>
<name>W4LV77_ENTF1</name>
<comment type="caution">
    <text evidence="8">The sequence shown here is derived from an EMBL/GenBank/DDBJ whole genome shotgun (WGS) entry which is preliminary data.</text>
</comment>
<dbReference type="CDD" id="cd00364">
    <property type="entry name" value="Ribosomal_uS17"/>
    <property type="match status" value="1"/>
</dbReference>
<dbReference type="Pfam" id="PF00366">
    <property type="entry name" value="Ribosomal_S17"/>
    <property type="match status" value="1"/>
</dbReference>
<dbReference type="GO" id="GO:0003735">
    <property type="term" value="F:structural constituent of ribosome"/>
    <property type="evidence" value="ECO:0007669"/>
    <property type="project" value="UniProtKB-UniRule"/>
</dbReference>
<dbReference type="GO" id="GO:0006412">
    <property type="term" value="P:translation"/>
    <property type="evidence" value="ECO:0007669"/>
    <property type="project" value="UniProtKB-UniRule"/>
</dbReference>
<dbReference type="PANTHER" id="PTHR10744:SF1">
    <property type="entry name" value="SMALL RIBOSOMAL SUBUNIT PROTEIN US17M"/>
    <property type="match status" value="1"/>
</dbReference>
<dbReference type="NCBIfam" id="TIGR03635">
    <property type="entry name" value="uS17_bact"/>
    <property type="match status" value="1"/>
</dbReference>
<dbReference type="Proteomes" id="UP000019141">
    <property type="component" value="Unassembled WGS sequence"/>
</dbReference>
<dbReference type="AlphaFoldDB" id="W4LV77"/>
<evidence type="ECO:0000256" key="6">
    <source>
        <dbReference type="HAMAP-Rule" id="MF_01345"/>
    </source>
</evidence>
<keyword evidence="3 6" id="KW-0694">RNA-binding</keyword>
<dbReference type="HAMAP" id="MF_01345_B">
    <property type="entry name" value="Ribosomal_uS17_B"/>
    <property type="match status" value="1"/>
</dbReference>
<keyword evidence="2 6" id="KW-0699">rRNA-binding</keyword>
<dbReference type="PRINTS" id="PR00973">
    <property type="entry name" value="RIBOSOMALS17"/>
</dbReference>
<evidence type="ECO:0000313" key="8">
    <source>
        <dbReference type="EMBL" id="ETX01701.1"/>
    </source>
</evidence>
<reference evidence="8 9" key="1">
    <citation type="journal article" date="2014" name="Nature">
        <title>An environmental bacterial taxon with a large and distinct metabolic repertoire.</title>
        <authorList>
            <person name="Wilson M.C."/>
            <person name="Mori T."/>
            <person name="Ruckert C."/>
            <person name="Uria A.R."/>
            <person name="Helf M.J."/>
            <person name="Takada K."/>
            <person name="Gernert C."/>
            <person name="Steffens U.A."/>
            <person name="Heycke N."/>
            <person name="Schmitt S."/>
            <person name="Rinke C."/>
            <person name="Helfrich E.J."/>
            <person name="Brachmann A.O."/>
            <person name="Gurgui C."/>
            <person name="Wakimoto T."/>
            <person name="Kracht M."/>
            <person name="Crusemann M."/>
            <person name="Hentschel U."/>
            <person name="Abe I."/>
            <person name="Matsunaga S."/>
            <person name="Kalinowski J."/>
            <person name="Takeyama H."/>
            <person name="Piel J."/>
        </authorList>
    </citation>
    <scope>NUCLEOTIDE SEQUENCE [LARGE SCALE GENOMIC DNA]</scope>
    <source>
        <strain evidence="9">TSY1</strain>
    </source>
</reference>
<dbReference type="NCBIfam" id="NF004123">
    <property type="entry name" value="PRK05610.1"/>
    <property type="match status" value="1"/>
</dbReference>
<proteinExistence type="inferred from homology"/>
<evidence type="ECO:0000256" key="3">
    <source>
        <dbReference type="ARBA" id="ARBA00022884"/>
    </source>
</evidence>
<dbReference type="HOGENOM" id="CLU_073626_1_2_7"/>
<dbReference type="InterPro" id="IPR012340">
    <property type="entry name" value="NA-bd_OB-fold"/>
</dbReference>
<dbReference type="Gene3D" id="2.40.50.140">
    <property type="entry name" value="Nucleic acid-binding proteins"/>
    <property type="match status" value="1"/>
</dbReference>
<dbReference type="EMBL" id="AZHW01000207">
    <property type="protein sequence ID" value="ETX01701.1"/>
    <property type="molecule type" value="Genomic_DNA"/>
</dbReference>
<accession>W4LV77</accession>
<dbReference type="InterPro" id="IPR019984">
    <property type="entry name" value="Ribosomal_uS17_bact/chlr"/>
</dbReference>
<evidence type="ECO:0000256" key="4">
    <source>
        <dbReference type="ARBA" id="ARBA00022980"/>
    </source>
</evidence>
<evidence type="ECO:0000256" key="1">
    <source>
        <dbReference type="ARBA" id="ARBA00010254"/>
    </source>
</evidence>
<evidence type="ECO:0000313" key="9">
    <source>
        <dbReference type="Proteomes" id="UP000019141"/>
    </source>
</evidence>
<gene>
    <name evidence="6" type="primary">rpsQ</name>
    <name evidence="8" type="ORF">ETSY1_06380</name>
</gene>
<dbReference type="InterPro" id="IPR000266">
    <property type="entry name" value="Ribosomal_uS17"/>
</dbReference>
<protein>
    <recommendedName>
        <fullName evidence="6">Small ribosomal subunit protein uS17</fullName>
    </recommendedName>
</protein>
<dbReference type="PROSITE" id="PS00056">
    <property type="entry name" value="RIBOSOMAL_S17"/>
    <property type="match status" value="1"/>
</dbReference>
<evidence type="ECO:0000256" key="2">
    <source>
        <dbReference type="ARBA" id="ARBA00022730"/>
    </source>
</evidence>
<dbReference type="InterPro" id="IPR019979">
    <property type="entry name" value="Ribosomal_uS17_CS"/>
</dbReference>
<keyword evidence="4 6" id="KW-0689">Ribosomal protein</keyword>
<dbReference type="PATRIC" id="fig|1429438.4.peg.1407"/>
<dbReference type="PANTHER" id="PTHR10744">
    <property type="entry name" value="40S RIBOSOMAL PROTEIN S11 FAMILY MEMBER"/>
    <property type="match status" value="1"/>
</dbReference>
<sequence>MAEHRKVLSGEVVSDRMDKTITVKVERRIRHSVYERVIKRSKKYHAHDEQNQCQIGDQVRIIETRPLSKTKRWRLLEVVRQRAS</sequence>
<evidence type="ECO:0000256" key="7">
    <source>
        <dbReference type="RuleBase" id="RU003872"/>
    </source>
</evidence>